<protein>
    <submittedName>
        <fullName evidence="1">Uncharacterized protein</fullName>
    </submittedName>
</protein>
<gene>
    <name evidence="1" type="ORF">Hypma_002104</name>
</gene>
<proteinExistence type="predicted"/>
<dbReference type="AlphaFoldDB" id="A0A369K312"/>
<sequence length="407" mass="44962">MSQQDLEEATLASFRFLALFGSGSRVGPKRTRILSAPRHPDVHHEGILARLWLVPGGRFLFTEDFHATILLWDLGLSSHTDIKTSSLASLRGKRAQIRQIRPTDDGLGVLIIAHATLDQGPRQMQVYEIHPLSATPQFRLLSRLDIANNELGGSLLTSTNSLVIFVVGSTITFWNFLDNSSQTWSLDAYVVKELVIIGETLVLSDRRILTVRRLPSLGLNHRHRLDFDEAAPIMYTTHTGDYFTIIPPCSWPPNDLLPLHITFTDVTGVRGHCTLGLYTYTTSDEAHNINGVMSPSMTLRRETSLLPADDGYIRPFNGPSRVCCDSVIQIRGGVGNIVEGFVIGFAPPTPTTVHSMTTLVSTELLDCARHEARQDGIAFCPFSGRLCAMLMRAGGTQILIADYLTRS</sequence>
<reference evidence="1" key="1">
    <citation type="submission" date="2018-04" db="EMBL/GenBank/DDBJ databases">
        <title>Whole genome sequencing of Hypsizygus marmoreus.</title>
        <authorList>
            <person name="Choi I.-G."/>
            <person name="Min B."/>
            <person name="Kim J.-G."/>
            <person name="Kim S."/>
            <person name="Oh Y.-L."/>
            <person name="Kong W.-S."/>
            <person name="Park H."/>
            <person name="Jeong J."/>
            <person name="Song E.-S."/>
        </authorList>
    </citation>
    <scope>NUCLEOTIDE SEQUENCE [LARGE SCALE GENOMIC DNA]</scope>
    <source>
        <strain evidence="1">51987-8</strain>
    </source>
</reference>
<comment type="caution">
    <text evidence="1">The sequence shown here is derived from an EMBL/GenBank/DDBJ whole genome shotgun (WGS) entry which is preliminary data.</text>
</comment>
<accession>A0A369K312</accession>
<organism evidence="1 2">
    <name type="scientific">Hypsizygus marmoreus</name>
    <name type="common">White beech mushroom</name>
    <name type="synonym">Agaricus marmoreus</name>
    <dbReference type="NCBI Taxonomy" id="39966"/>
    <lineage>
        <taxon>Eukaryota</taxon>
        <taxon>Fungi</taxon>
        <taxon>Dikarya</taxon>
        <taxon>Basidiomycota</taxon>
        <taxon>Agaricomycotina</taxon>
        <taxon>Agaricomycetes</taxon>
        <taxon>Agaricomycetidae</taxon>
        <taxon>Agaricales</taxon>
        <taxon>Tricholomatineae</taxon>
        <taxon>Lyophyllaceae</taxon>
        <taxon>Hypsizygus</taxon>
    </lineage>
</organism>
<name>A0A369K312_HYPMA</name>
<dbReference type="Proteomes" id="UP000076154">
    <property type="component" value="Unassembled WGS sequence"/>
</dbReference>
<dbReference type="EMBL" id="LUEZ02000013">
    <property type="protein sequence ID" value="RDB27962.1"/>
    <property type="molecule type" value="Genomic_DNA"/>
</dbReference>
<dbReference type="InParanoid" id="A0A369K312"/>
<evidence type="ECO:0000313" key="1">
    <source>
        <dbReference type="EMBL" id="RDB27962.1"/>
    </source>
</evidence>
<evidence type="ECO:0000313" key="2">
    <source>
        <dbReference type="Proteomes" id="UP000076154"/>
    </source>
</evidence>
<keyword evidence="2" id="KW-1185">Reference proteome</keyword>
<dbReference type="OrthoDB" id="3070325at2759"/>